<dbReference type="PANTHER" id="PTHR23028:SF53">
    <property type="entry name" value="ACYL_TRANSF_3 DOMAIN-CONTAINING PROTEIN"/>
    <property type="match status" value="1"/>
</dbReference>
<reference evidence="3 4" key="1">
    <citation type="journal article" date="2012" name="J. Bacteriol.">
        <title>Genome Sequence of Fibrella aestuarina BUZ 2T, a Filamentous Marine Bacterium.</title>
        <authorList>
            <person name="Filippini M."/>
            <person name="Qi W."/>
            <person name="Blom J."/>
            <person name="Goesmann A."/>
            <person name="Smits T.H."/>
            <person name="Bagheri H.C."/>
        </authorList>
    </citation>
    <scope>NUCLEOTIDE SEQUENCE [LARGE SCALE GENOMIC DNA]</scope>
    <source>
        <strain evidence="4">BUZ 2T</strain>
    </source>
</reference>
<evidence type="ECO:0000313" key="4">
    <source>
        <dbReference type="Proteomes" id="UP000011058"/>
    </source>
</evidence>
<dbReference type="InterPro" id="IPR050879">
    <property type="entry name" value="Acyltransferase_3"/>
</dbReference>
<feature type="transmembrane region" description="Helical" evidence="1">
    <location>
        <begin position="106"/>
        <end position="124"/>
    </location>
</feature>
<dbReference type="EMBL" id="HE796683">
    <property type="protein sequence ID" value="CCG98560.1"/>
    <property type="molecule type" value="Genomic_DNA"/>
</dbReference>
<feature type="transmembrane region" description="Helical" evidence="1">
    <location>
        <begin position="371"/>
        <end position="391"/>
    </location>
</feature>
<evidence type="ECO:0000313" key="3">
    <source>
        <dbReference type="EMBL" id="CCG98560.1"/>
    </source>
</evidence>
<gene>
    <name evidence="3" type="ORF">FAES_0549</name>
</gene>
<feature type="transmembrane region" description="Helical" evidence="1">
    <location>
        <begin position="144"/>
        <end position="165"/>
    </location>
</feature>
<dbReference type="STRING" id="1166018.FAES_0549"/>
<dbReference type="KEGG" id="fae:FAES_0549"/>
<sequence length="414" mass="47226">MGSGPCSRPIIFTAMSGSIYFKGFNGVRFIAASAVIVHHLEEYKTVFLLGREDLWARPFIYQLGRQGVSLFFVLSGFLITYLLLAEQQRTGRVDIRKFYIRRILRIWPLYFLTVLTGLFVWPHVRLLQTPTEFLGQIGPGVAHFWTQVALYCSIFPNVAVALYGAAPMVSHTWSIGVEEQFYLMWPWLILSPNPKRTLQVVLSVVVLLAGWFLYERFVVRAVYSSDLNRDSLFGFLAYFLAQFRIGCMAIGGAGAWLLFRRHPVLPILFRRDVQLGVYALLGLALIFSLKPTGFNYEFYALFFCFAILNLAGNPHSLLKLDNPLTRFMGDISYGLYMYHPLVLTLLLNLFIRTWPTSLVANGQVNSALTAALYTTTFGLTTLLAWLSYRFFEQPFLRLKDRFAVVASSRRAPVH</sequence>
<keyword evidence="3" id="KW-0808">Transferase</keyword>
<dbReference type="HOGENOM" id="CLU_005679_1_4_10"/>
<accession>I0K357</accession>
<keyword evidence="1" id="KW-1133">Transmembrane helix</keyword>
<feature type="transmembrane region" description="Helical" evidence="1">
    <location>
        <begin position="234"/>
        <end position="259"/>
    </location>
</feature>
<name>I0K357_9BACT</name>
<keyword evidence="4" id="KW-1185">Reference proteome</keyword>
<feature type="transmembrane region" description="Helical" evidence="1">
    <location>
        <begin position="296"/>
        <end position="312"/>
    </location>
</feature>
<feature type="transmembrane region" description="Helical" evidence="1">
    <location>
        <begin position="197"/>
        <end position="214"/>
    </location>
</feature>
<dbReference type="AlphaFoldDB" id="I0K357"/>
<organism evidence="3 4">
    <name type="scientific">Fibrella aestuarina BUZ 2</name>
    <dbReference type="NCBI Taxonomy" id="1166018"/>
    <lineage>
        <taxon>Bacteria</taxon>
        <taxon>Pseudomonadati</taxon>
        <taxon>Bacteroidota</taxon>
        <taxon>Cytophagia</taxon>
        <taxon>Cytophagales</taxon>
        <taxon>Spirosomataceae</taxon>
        <taxon>Fibrella</taxon>
    </lineage>
</organism>
<protein>
    <submittedName>
        <fullName evidence="3">Acyltransferase 3</fullName>
        <ecNumber evidence="3">2.3.1.-</ecNumber>
    </submittedName>
</protein>
<feature type="domain" description="Acyltransferase 3" evidence="2">
    <location>
        <begin position="22"/>
        <end position="388"/>
    </location>
</feature>
<evidence type="ECO:0000259" key="2">
    <source>
        <dbReference type="Pfam" id="PF01757"/>
    </source>
</evidence>
<dbReference type="Proteomes" id="UP000011058">
    <property type="component" value="Chromosome"/>
</dbReference>
<dbReference type="InterPro" id="IPR002656">
    <property type="entry name" value="Acyl_transf_3_dom"/>
</dbReference>
<dbReference type="PATRIC" id="fig|1166018.3.peg.559"/>
<dbReference type="Pfam" id="PF01757">
    <property type="entry name" value="Acyl_transf_3"/>
    <property type="match status" value="1"/>
</dbReference>
<dbReference type="PANTHER" id="PTHR23028">
    <property type="entry name" value="ACETYLTRANSFERASE"/>
    <property type="match status" value="1"/>
</dbReference>
<dbReference type="eggNOG" id="COG1835">
    <property type="taxonomic scope" value="Bacteria"/>
</dbReference>
<feature type="transmembrane region" description="Helical" evidence="1">
    <location>
        <begin position="67"/>
        <end position="85"/>
    </location>
</feature>
<dbReference type="GO" id="GO:0016020">
    <property type="term" value="C:membrane"/>
    <property type="evidence" value="ECO:0007669"/>
    <property type="project" value="TreeGrafter"/>
</dbReference>
<keyword evidence="1" id="KW-0812">Transmembrane</keyword>
<dbReference type="GO" id="GO:0016747">
    <property type="term" value="F:acyltransferase activity, transferring groups other than amino-acyl groups"/>
    <property type="evidence" value="ECO:0007669"/>
    <property type="project" value="InterPro"/>
</dbReference>
<keyword evidence="1" id="KW-0472">Membrane</keyword>
<proteinExistence type="predicted"/>
<dbReference type="GO" id="GO:0000271">
    <property type="term" value="P:polysaccharide biosynthetic process"/>
    <property type="evidence" value="ECO:0007669"/>
    <property type="project" value="TreeGrafter"/>
</dbReference>
<feature type="transmembrane region" description="Helical" evidence="1">
    <location>
        <begin position="271"/>
        <end position="290"/>
    </location>
</feature>
<dbReference type="EC" id="2.3.1.-" evidence="3"/>
<feature type="transmembrane region" description="Helical" evidence="1">
    <location>
        <begin position="333"/>
        <end position="351"/>
    </location>
</feature>
<evidence type="ECO:0000256" key="1">
    <source>
        <dbReference type="SAM" id="Phobius"/>
    </source>
</evidence>
<keyword evidence="3" id="KW-0012">Acyltransferase</keyword>